<evidence type="ECO:0000256" key="7">
    <source>
        <dbReference type="ARBA" id="ARBA00022777"/>
    </source>
</evidence>
<dbReference type="GO" id="GO:0016020">
    <property type="term" value="C:membrane"/>
    <property type="evidence" value="ECO:0007669"/>
    <property type="project" value="UniProtKB-SubCell"/>
</dbReference>
<evidence type="ECO:0000256" key="10">
    <source>
        <dbReference type="PROSITE-ProRule" id="PRU00169"/>
    </source>
</evidence>
<accession>A0A2C6LFS9</accession>
<protein>
    <recommendedName>
        <fullName evidence="4">Stage 0 sporulation protein A homolog</fullName>
        <ecNumber evidence="3">2.7.13.3</ecNumber>
    </recommendedName>
</protein>
<dbReference type="FunFam" id="3.30.565.10:FF:000006">
    <property type="entry name" value="Sensor histidine kinase WalK"/>
    <property type="match status" value="1"/>
</dbReference>
<dbReference type="InterPro" id="IPR003661">
    <property type="entry name" value="HisK_dim/P_dom"/>
</dbReference>
<evidence type="ECO:0000259" key="11">
    <source>
        <dbReference type="PROSITE" id="PS50109"/>
    </source>
</evidence>
<dbReference type="GO" id="GO:0000155">
    <property type="term" value="F:phosphorelay sensor kinase activity"/>
    <property type="evidence" value="ECO:0007669"/>
    <property type="project" value="InterPro"/>
</dbReference>
<dbReference type="InterPro" id="IPR011006">
    <property type="entry name" value="CheY-like_superfamily"/>
</dbReference>
<dbReference type="SUPFAM" id="SSF55874">
    <property type="entry name" value="ATPase domain of HSP90 chaperone/DNA topoisomerase II/histidine kinase"/>
    <property type="match status" value="1"/>
</dbReference>
<reference evidence="13 14" key="1">
    <citation type="submission" date="2013-09" db="EMBL/GenBank/DDBJ databases">
        <title>Biodegradation of hydrocarbons in the deep terrestrial subsurface : characterization of a microbial consortium composed of two Desulfotomaculum species originating from a deep geological formation.</title>
        <authorList>
            <person name="Aullo T."/>
            <person name="Berlendis S."/>
            <person name="Lascourreges J.-F."/>
            <person name="Dessort D."/>
            <person name="Saint-Laurent S."/>
            <person name="Schraauwers B."/>
            <person name="Mas J."/>
            <person name="Magot M."/>
            <person name="Ranchou-Peyruse A."/>
        </authorList>
    </citation>
    <scope>NUCLEOTIDE SEQUENCE [LARGE SCALE GENOMIC DNA]</scope>
    <source>
        <strain evidence="13 14">Bs107</strain>
    </source>
</reference>
<evidence type="ECO:0000256" key="9">
    <source>
        <dbReference type="ARBA" id="ARBA00024867"/>
    </source>
</evidence>
<feature type="domain" description="Histidine kinase" evidence="11">
    <location>
        <begin position="167"/>
        <end position="381"/>
    </location>
</feature>
<comment type="caution">
    <text evidence="13">The sequence shown here is derived from an EMBL/GenBank/DDBJ whole genome shotgun (WGS) entry which is preliminary data.</text>
</comment>
<feature type="domain" description="Response regulatory" evidence="12">
    <location>
        <begin position="29"/>
        <end position="145"/>
    </location>
</feature>
<evidence type="ECO:0000256" key="1">
    <source>
        <dbReference type="ARBA" id="ARBA00000085"/>
    </source>
</evidence>
<feature type="modified residue" description="4-aspartylphosphate" evidence="10">
    <location>
        <position position="78"/>
    </location>
</feature>
<evidence type="ECO:0000256" key="4">
    <source>
        <dbReference type="ARBA" id="ARBA00018672"/>
    </source>
</evidence>
<dbReference type="SUPFAM" id="SSF47384">
    <property type="entry name" value="Homodimeric domain of signal transducing histidine kinase"/>
    <property type="match status" value="1"/>
</dbReference>
<dbReference type="AlphaFoldDB" id="A0A2C6LFS9"/>
<dbReference type="SUPFAM" id="SSF52172">
    <property type="entry name" value="CheY-like"/>
    <property type="match status" value="1"/>
</dbReference>
<dbReference type="Pfam" id="PF00512">
    <property type="entry name" value="HisKA"/>
    <property type="match status" value="1"/>
</dbReference>
<keyword evidence="8" id="KW-0902">Two-component regulatory system</keyword>
<comment type="function">
    <text evidence="9">May play the central regulatory role in sporulation. It may be an element of the effector pathway responsible for the activation of sporulation genes in response to nutritional stress. Spo0A may act in concert with spo0H (a sigma factor) to control the expression of some genes that are critical to the sporulation process.</text>
</comment>
<comment type="subcellular location">
    <subcellularLocation>
        <location evidence="2">Membrane</location>
    </subcellularLocation>
</comment>
<keyword evidence="6" id="KW-0808">Transferase</keyword>
<dbReference type="Pfam" id="PF02518">
    <property type="entry name" value="HATPase_c"/>
    <property type="match status" value="1"/>
</dbReference>
<dbReference type="InterPro" id="IPR005467">
    <property type="entry name" value="His_kinase_dom"/>
</dbReference>
<dbReference type="PROSITE" id="PS50110">
    <property type="entry name" value="RESPONSE_REGULATORY"/>
    <property type="match status" value="1"/>
</dbReference>
<dbReference type="EC" id="2.7.13.3" evidence="3"/>
<organism evidence="13 14">
    <name type="scientific">Desulforamulus profundi</name>
    <dbReference type="NCBI Taxonomy" id="1383067"/>
    <lineage>
        <taxon>Bacteria</taxon>
        <taxon>Bacillati</taxon>
        <taxon>Bacillota</taxon>
        <taxon>Clostridia</taxon>
        <taxon>Eubacteriales</taxon>
        <taxon>Peptococcaceae</taxon>
        <taxon>Desulforamulus</taxon>
    </lineage>
</organism>
<dbReference type="InterPro" id="IPR003594">
    <property type="entry name" value="HATPase_dom"/>
</dbReference>
<dbReference type="Gene3D" id="1.10.287.130">
    <property type="match status" value="1"/>
</dbReference>
<dbReference type="InterPro" id="IPR001789">
    <property type="entry name" value="Sig_transdc_resp-reg_receiver"/>
</dbReference>
<dbReference type="PROSITE" id="PS50109">
    <property type="entry name" value="HIS_KIN"/>
    <property type="match status" value="1"/>
</dbReference>
<evidence type="ECO:0000256" key="2">
    <source>
        <dbReference type="ARBA" id="ARBA00004370"/>
    </source>
</evidence>
<evidence type="ECO:0000256" key="6">
    <source>
        <dbReference type="ARBA" id="ARBA00022679"/>
    </source>
</evidence>
<dbReference type="Gene3D" id="3.30.565.10">
    <property type="entry name" value="Histidine kinase-like ATPase, C-terminal domain"/>
    <property type="match status" value="1"/>
</dbReference>
<comment type="catalytic activity">
    <reaction evidence="1">
        <text>ATP + protein L-histidine = ADP + protein N-phospho-L-histidine.</text>
        <dbReference type="EC" id="2.7.13.3"/>
    </reaction>
</comment>
<evidence type="ECO:0000313" key="13">
    <source>
        <dbReference type="EMBL" id="PHJ36680.1"/>
    </source>
</evidence>
<keyword evidence="7" id="KW-0418">Kinase</keyword>
<dbReference type="PRINTS" id="PR00344">
    <property type="entry name" value="BCTRLSENSOR"/>
</dbReference>
<proteinExistence type="predicted"/>
<dbReference type="InterPro" id="IPR036890">
    <property type="entry name" value="HATPase_C_sf"/>
</dbReference>
<dbReference type="Gene3D" id="3.40.50.2300">
    <property type="match status" value="1"/>
</dbReference>
<dbReference type="GO" id="GO:0000156">
    <property type="term" value="F:phosphorelay response regulator activity"/>
    <property type="evidence" value="ECO:0007669"/>
    <property type="project" value="TreeGrafter"/>
</dbReference>
<name>A0A2C6LFS9_9FIRM</name>
<sequence length="386" mass="44307">MILRLIFKHLEIFTEMIPLEIIQKNNQPEILLVEDTPEHIEAVVAVLHENNFRIRIAKKWSTALELLSKHQPDLILLDIYMPEMDGFELCKTIKSNRAFSSIPIIFLTASNDEESIRKGFELGAQDYVVKPFNTSELLARVKTHIKLKQQTESLKEANRELDSFCYTISHDLKAPLLSINKLIEYLIADYRDKLDSEGQELVTIIQEKSVEVIAIIDHLLEFSKMCEMPMQNEVIQLEHLFLDVYNELIHLHGQRQVKLNLKPLPNVNGDPVMMKMLVSNILSNALKYTRNRELAIIEVSFSESENEYIFAVKDNGVGFDMRYSARLFGVFQRLHSQNEFEGSGVGLAICQKILKRHNGHAWMIGEVDKGATFYFSFPKQAAGANT</sequence>
<evidence type="ECO:0000256" key="8">
    <source>
        <dbReference type="ARBA" id="ARBA00023012"/>
    </source>
</evidence>
<dbReference type="GO" id="GO:0007234">
    <property type="term" value="P:osmosensory signaling via phosphorelay pathway"/>
    <property type="evidence" value="ECO:0007669"/>
    <property type="project" value="TreeGrafter"/>
</dbReference>
<dbReference type="EMBL" id="AWQQ01000160">
    <property type="protein sequence ID" value="PHJ36680.1"/>
    <property type="molecule type" value="Genomic_DNA"/>
</dbReference>
<dbReference type="InterPro" id="IPR036097">
    <property type="entry name" value="HisK_dim/P_sf"/>
</dbReference>
<keyword evidence="5 10" id="KW-0597">Phosphoprotein</keyword>
<evidence type="ECO:0000313" key="14">
    <source>
        <dbReference type="Proteomes" id="UP000222564"/>
    </source>
</evidence>
<evidence type="ECO:0000259" key="12">
    <source>
        <dbReference type="PROSITE" id="PS50110"/>
    </source>
</evidence>
<gene>
    <name evidence="13" type="ORF">P378_20840</name>
</gene>
<evidence type="ECO:0000256" key="5">
    <source>
        <dbReference type="ARBA" id="ARBA00022553"/>
    </source>
</evidence>
<dbReference type="Proteomes" id="UP000222564">
    <property type="component" value="Unassembled WGS sequence"/>
</dbReference>
<evidence type="ECO:0000256" key="3">
    <source>
        <dbReference type="ARBA" id="ARBA00012438"/>
    </source>
</evidence>
<dbReference type="SMART" id="SM00387">
    <property type="entry name" value="HATPase_c"/>
    <property type="match status" value="1"/>
</dbReference>
<dbReference type="PANTHER" id="PTHR42878:SF15">
    <property type="entry name" value="BACTERIOPHYTOCHROME"/>
    <property type="match status" value="1"/>
</dbReference>
<dbReference type="PANTHER" id="PTHR42878">
    <property type="entry name" value="TWO-COMPONENT HISTIDINE KINASE"/>
    <property type="match status" value="1"/>
</dbReference>
<keyword evidence="14" id="KW-1185">Reference proteome</keyword>
<dbReference type="Pfam" id="PF00072">
    <property type="entry name" value="Response_reg"/>
    <property type="match status" value="1"/>
</dbReference>
<dbReference type="InterPro" id="IPR050351">
    <property type="entry name" value="BphY/WalK/GraS-like"/>
</dbReference>
<dbReference type="SMART" id="SM00448">
    <property type="entry name" value="REC"/>
    <property type="match status" value="1"/>
</dbReference>
<dbReference type="GO" id="GO:0030295">
    <property type="term" value="F:protein kinase activator activity"/>
    <property type="evidence" value="ECO:0007669"/>
    <property type="project" value="TreeGrafter"/>
</dbReference>
<dbReference type="CDD" id="cd00082">
    <property type="entry name" value="HisKA"/>
    <property type="match status" value="1"/>
</dbReference>
<dbReference type="InterPro" id="IPR004358">
    <property type="entry name" value="Sig_transdc_His_kin-like_C"/>
</dbReference>